<protein>
    <submittedName>
        <fullName evidence="1">Uncharacterized protein</fullName>
    </submittedName>
</protein>
<dbReference type="EMBL" id="LT960612">
    <property type="protein sequence ID" value="SON53088.1"/>
    <property type="molecule type" value="Genomic_DNA"/>
</dbReference>
<accession>A0A2N8ZME7</accession>
<dbReference type="Proteomes" id="UP000235828">
    <property type="component" value="Chromosome B"/>
</dbReference>
<evidence type="ECO:0000313" key="2">
    <source>
        <dbReference type="Proteomes" id="UP000235828"/>
    </source>
</evidence>
<reference evidence="1 2" key="1">
    <citation type="submission" date="2017-10" db="EMBL/GenBank/DDBJ databases">
        <authorList>
            <person name="Banno H."/>
            <person name="Chua N.-H."/>
        </authorList>
    </citation>
    <scope>NUCLEOTIDE SEQUENCE [LARGE SCALE GENOMIC DNA]</scope>
    <source>
        <strain evidence="1">Vibrio tapetis CECT4600</strain>
    </source>
</reference>
<name>A0A2N8ZME7_9VIBR</name>
<evidence type="ECO:0000313" key="1">
    <source>
        <dbReference type="EMBL" id="SON53088.1"/>
    </source>
</evidence>
<organism evidence="1 2">
    <name type="scientific">Vibrio tapetis subsp. tapetis</name>
    <dbReference type="NCBI Taxonomy" id="1671868"/>
    <lineage>
        <taxon>Bacteria</taxon>
        <taxon>Pseudomonadati</taxon>
        <taxon>Pseudomonadota</taxon>
        <taxon>Gammaproteobacteria</taxon>
        <taxon>Vibrionales</taxon>
        <taxon>Vibrionaceae</taxon>
        <taxon>Vibrio</taxon>
    </lineage>
</organism>
<dbReference type="KEGG" id="vta:B1477"/>
<keyword evidence="2" id="KW-1185">Reference proteome</keyword>
<dbReference type="AlphaFoldDB" id="A0A2N8ZME7"/>
<gene>
    <name evidence="1" type="ORF">VTAP4600_B1477</name>
</gene>
<proteinExistence type="predicted"/>
<sequence>MDCTLREALGDQINYSHYSYFSIECAAKREKSVITYTFLI</sequence>